<organism evidence="3">
    <name type="scientific">Rhodopseudomonas palustris (strain ATCC BAA-98 / CGA009)</name>
    <dbReference type="NCBI Taxonomy" id="258594"/>
    <lineage>
        <taxon>Bacteria</taxon>
        <taxon>Pseudomonadati</taxon>
        <taxon>Pseudomonadota</taxon>
        <taxon>Alphaproteobacteria</taxon>
        <taxon>Hyphomicrobiales</taxon>
        <taxon>Nitrobacteraceae</taxon>
        <taxon>Rhodopseudomonas</taxon>
    </lineage>
</organism>
<dbReference type="Gene3D" id="3.40.50.620">
    <property type="entry name" value="HUPs"/>
    <property type="match status" value="1"/>
</dbReference>
<dbReference type="STRING" id="258594.RPA3434"/>
<dbReference type="CDD" id="cd00293">
    <property type="entry name" value="USP-like"/>
    <property type="match status" value="1"/>
</dbReference>
<evidence type="ECO:0000313" key="3">
    <source>
        <dbReference type="EMBL" id="CAE28875.1"/>
    </source>
</evidence>
<protein>
    <submittedName>
        <fullName evidence="3">Universal stress protein (Usp)</fullName>
    </submittedName>
</protein>
<dbReference type="InterPro" id="IPR006015">
    <property type="entry name" value="Universal_stress_UspA"/>
</dbReference>
<accession>Q6N4A5</accession>
<dbReference type="PANTHER" id="PTHR46268:SF6">
    <property type="entry name" value="UNIVERSAL STRESS PROTEIN UP12"/>
    <property type="match status" value="1"/>
</dbReference>
<dbReference type="AlphaFoldDB" id="Q6N4A5"/>
<evidence type="ECO:0000256" key="1">
    <source>
        <dbReference type="ARBA" id="ARBA00008791"/>
    </source>
</evidence>
<name>Q6N4A5_RHOPA</name>
<dbReference type="PhylomeDB" id="Q6N4A5"/>
<reference evidence="3" key="1">
    <citation type="journal article" date="2004" name="Nat. Biotechnol.">
        <title>Complete genome sequence of the metabolically versatile photosynthetic bacterium Rhodopseudomonas palustris.</title>
        <authorList>
            <person name="Larimer F.W."/>
            <person name="Chain P."/>
            <person name="Hauser L."/>
            <person name="Lamerdin J."/>
            <person name="Malfatti S."/>
            <person name="Do L."/>
            <person name="Land M.L."/>
            <person name="Pelletier D.A."/>
            <person name="Beatty J.T."/>
            <person name="Lang A.S."/>
            <person name="Tabita F.R."/>
            <person name="Gibson J.L."/>
            <person name="Hanson T.E."/>
            <person name="Bobst C."/>
            <person name="Torres J.L."/>
            <person name="Peres C."/>
            <person name="Harrison F.H."/>
            <person name="Gibson J."/>
            <person name="Harwood C.S."/>
        </authorList>
    </citation>
    <scope>NUCLEOTIDE SEQUENCE [LARGE SCALE GENOMIC DNA]</scope>
    <source>
        <strain evidence="3">CGA009</strain>
    </source>
</reference>
<comment type="similarity">
    <text evidence="1">Belongs to the universal stress protein A family.</text>
</comment>
<dbReference type="HOGENOM" id="CLU_049301_14_0_5"/>
<sequence length="214" mass="22709">MAAAARAAVKADERCDVMVTGCVNQVEVSVKSGCDDRSVAGGGVPATLVCFDALSSREPVSPSLETANRTRPMQKILLPYDGSANAGRALDWVIALAHDNVPIELVLVYAHPEPALYGEIAVYVSKEKMDELQREHSDDILQPAIAKLNAANIPLTSEVLTGDTAQRIVKRAEELNCSGIVMGTRGRSAIGNLVLGSVANKVVHLTKLPVTLVK</sequence>
<dbReference type="Pfam" id="PF00582">
    <property type="entry name" value="Usp"/>
    <property type="match status" value="1"/>
</dbReference>
<dbReference type="PANTHER" id="PTHR46268">
    <property type="entry name" value="STRESS RESPONSE PROTEIN NHAX"/>
    <property type="match status" value="1"/>
</dbReference>
<dbReference type="InterPro" id="IPR006016">
    <property type="entry name" value="UspA"/>
</dbReference>
<feature type="domain" description="UspA" evidence="2">
    <location>
        <begin position="73"/>
        <end position="214"/>
    </location>
</feature>
<evidence type="ECO:0000259" key="2">
    <source>
        <dbReference type="Pfam" id="PF00582"/>
    </source>
</evidence>
<dbReference type="eggNOG" id="COG0589">
    <property type="taxonomic scope" value="Bacteria"/>
</dbReference>
<dbReference type="EMBL" id="BX572604">
    <property type="protein sequence ID" value="CAE28875.1"/>
    <property type="molecule type" value="Genomic_DNA"/>
</dbReference>
<dbReference type="PRINTS" id="PR01438">
    <property type="entry name" value="UNVRSLSTRESS"/>
</dbReference>
<proteinExistence type="inferred from homology"/>
<gene>
    <name evidence="3" type="ordered locus">RPA3434</name>
</gene>
<dbReference type="InterPro" id="IPR014729">
    <property type="entry name" value="Rossmann-like_a/b/a_fold"/>
</dbReference>
<dbReference type="SUPFAM" id="SSF52402">
    <property type="entry name" value="Adenine nucleotide alpha hydrolases-like"/>
    <property type="match status" value="1"/>
</dbReference>